<protein>
    <submittedName>
        <fullName evidence="8">Epiphycan</fullName>
    </submittedName>
</protein>
<dbReference type="PROSITE" id="PS51450">
    <property type="entry name" value="LRR"/>
    <property type="match status" value="1"/>
</dbReference>
<dbReference type="InterPro" id="IPR001611">
    <property type="entry name" value="Leu-rich_rpt"/>
</dbReference>
<sequence>MLARSVLVLVIFDAALTAPTTELFNYDSEVYDAILEDVEPFYNYEQIPINQVQTEKVTERLSGSRVLLTPGPELEDTQDEDKDEESTPRLIDGSSPQEPEFPGLLGPHTNEGDLKRIDLTSNLISEIDEDAFRKLPHLQELVLRDNKIKQLPELPATLTFIDISNNRLGRKGIKQEAFKDMYDLHHLYITDNSLDHIPLPLPESLQALHLQHHKTRGKRKPYHKEKYELGHPTADTKIGSHHMHTVRVLARNRKYPVLQLDVGKFSWGSECCTRKTRIIDVIYNAYKNERVHTKTMVKNSIVLIDSTPHRQWYESHYALNLDRKKGAKLTPEEEEILNNK</sequence>
<comment type="caution">
    <text evidence="8">The sequence shown here is derived from an EMBL/GenBank/DDBJ whole genome shotgun (WGS) entry which is preliminary data.</text>
</comment>
<feature type="region of interest" description="Disordered" evidence="6">
    <location>
        <begin position="62"/>
        <end position="112"/>
    </location>
</feature>
<evidence type="ECO:0000256" key="2">
    <source>
        <dbReference type="ARBA" id="ARBA00022525"/>
    </source>
</evidence>
<feature type="compositionally biased region" description="Acidic residues" evidence="6">
    <location>
        <begin position="73"/>
        <end position="84"/>
    </location>
</feature>
<dbReference type="PANTHER" id="PTHR46269:SF3">
    <property type="entry name" value="EPIPHYCAN"/>
    <property type="match status" value="1"/>
</dbReference>
<name>A0A8J6GKP8_MICOH</name>
<dbReference type="EMBL" id="JAATJU010021800">
    <property type="protein sequence ID" value="KAH0512765.1"/>
    <property type="molecule type" value="Genomic_DNA"/>
</dbReference>
<keyword evidence="5" id="KW-0325">Glycoprotein</keyword>
<dbReference type="Pfam" id="PF01201">
    <property type="entry name" value="Ribosomal_S8e"/>
    <property type="match status" value="1"/>
</dbReference>
<dbReference type="Proteomes" id="UP000710432">
    <property type="component" value="Unassembled WGS sequence"/>
</dbReference>
<dbReference type="PANTHER" id="PTHR46269">
    <property type="entry name" value="EPIPHYCAN-RELATED"/>
    <property type="match status" value="1"/>
</dbReference>
<evidence type="ECO:0000256" key="4">
    <source>
        <dbReference type="ARBA" id="ARBA00023157"/>
    </source>
</evidence>
<proteinExistence type="predicted"/>
<keyword evidence="2" id="KW-0964">Secreted</keyword>
<evidence type="ECO:0000256" key="5">
    <source>
        <dbReference type="ARBA" id="ARBA00023180"/>
    </source>
</evidence>
<dbReference type="InterPro" id="IPR032675">
    <property type="entry name" value="LRR_dom_sf"/>
</dbReference>
<dbReference type="GO" id="GO:0005615">
    <property type="term" value="C:extracellular space"/>
    <property type="evidence" value="ECO:0007669"/>
    <property type="project" value="TreeGrafter"/>
</dbReference>
<keyword evidence="3 7" id="KW-0732">Signal</keyword>
<dbReference type="GO" id="GO:0060348">
    <property type="term" value="P:bone development"/>
    <property type="evidence" value="ECO:0007669"/>
    <property type="project" value="TreeGrafter"/>
</dbReference>
<feature type="chain" id="PRO_5035283198" evidence="7">
    <location>
        <begin position="18"/>
        <end position="340"/>
    </location>
</feature>
<dbReference type="Gene3D" id="3.80.10.10">
    <property type="entry name" value="Ribonuclease Inhibitor"/>
    <property type="match status" value="1"/>
</dbReference>
<dbReference type="GO" id="GO:0031012">
    <property type="term" value="C:extracellular matrix"/>
    <property type="evidence" value="ECO:0007669"/>
    <property type="project" value="TreeGrafter"/>
</dbReference>
<dbReference type="AlphaFoldDB" id="A0A8J6GKP8"/>
<evidence type="ECO:0000313" key="8">
    <source>
        <dbReference type="EMBL" id="KAH0512765.1"/>
    </source>
</evidence>
<gene>
    <name evidence="8" type="ORF">LTLLF_103815</name>
</gene>
<evidence type="ECO:0000256" key="1">
    <source>
        <dbReference type="ARBA" id="ARBA00004613"/>
    </source>
</evidence>
<dbReference type="GO" id="GO:0061975">
    <property type="term" value="P:articular cartilage development"/>
    <property type="evidence" value="ECO:0007669"/>
    <property type="project" value="TreeGrafter"/>
</dbReference>
<accession>A0A8J6GKP8</accession>
<keyword evidence="4" id="KW-1015">Disulfide bond</keyword>
<dbReference type="InterPro" id="IPR022309">
    <property type="entry name" value="Ribosomal_Se8/biogenesis_NSA2"/>
</dbReference>
<organism evidence="8 9">
    <name type="scientific">Microtus ochrogaster</name>
    <name type="common">Prairie vole</name>
    <dbReference type="NCBI Taxonomy" id="79684"/>
    <lineage>
        <taxon>Eukaryota</taxon>
        <taxon>Metazoa</taxon>
        <taxon>Chordata</taxon>
        <taxon>Craniata</taxon>
        <taxon>Vertebrata</taxon>
        <taxon>Euteleostomi</taxon>
        <taxon>Mammalia</taxon>
        <taxon>Eutheria</taxon>
        <taxon>Euarchontoglires</taxon>
        <taxon>Glires</taxon>
        <taxon>Rodentia</taxon>
        <taxon>Myomorpha</taxon>
        <taxon>Muroidea</taxon>
        <taxon>Cricetidae</taxon>
        <taxon>Arvicolinae</taxon>
        <taxon>Microtus</taxon>
    </lineage>
</organism>
<dbReference type="SUPFAM" id="SSF52058">
    <property type="entry name" value="L domain-like"/>
    <property type="match status" value="1"/>
</dbReference>
<dbReference type="Pfam" id="PF13855">
    <property type="entry name" value="LRR_8"/>
    <property type="match status" value="1"/>
</dbReference>
<evidence type="ECO:0000313" key="9">
    <source>
        <dbReference type="Proteomes" id="UP000710432"/>
    </source>
</evidence>
<feature type="signal peptide" evidence="7">
    <location>
        <begin position="1"/>
        <end position="17"/>
    </location>
</feature>
<reference evidence="8" key="1">
    <citation type="submission" date="2020-03" db="EMBL/GenBank/DDBJ databases">
        <title>Studies in the Genomics of Life Span.</title>
        <authorList>
            <person name="Glass D."/>
        </authorList>
    </citation>
    <scope>NUCLEOTIDE SEQUENCE</scope>
    <source>
        <strain evidence="8">LTLLF</strain>
        <tissue evidence="8">Muscle</tissue>
    </source>
</reference>
<dbReference type="Gene3D" id="3.10.290.70">
    <property type="match status" value="1"/>
</dbReference>
<evidence type="ECO:0000256" key="6">
    <source>
        <dbReference type="SAM" id="MobiDB-lite"/>
    </source>
</evidence>
<evidence type="ECO:0000256" key="3">
    <source>
        <dbReference type="ARBA" id="ARBA00022729"/>
    </source>
</evidence>
<comment type="subcellular location">
    <subcellularLocation>
        <location evidence="1">Secreted</location>
    </subcellularLocation>
</comment>
<dbReference type="InterPro" id="IPR043547">
    <property type="entry name" value="Mimecan/Epiphycan/Opticin"/>
</dbReference>
<evidence type="ECO:0000256" key="7">
    <source>
        <dbReference type="SAM" id="SignalP"/>
    </source>
</evidence>